<evidence type="ECO:0000256" key="1">
    <source>
        <dbReference type="SAM" id="MobiDB-lite"/>
    </source>
</evidence>
<evidence type="ECO:0000313" key="3">
    <source>
        <dbReference type="Proteomes" id="UP000521943"/>
    </source>
</evidence>
<keyword evidence="3" id="KW-1185">Reference proteome</keyword>
<comment type="caution">
    <text evidence="2">The sequence shown here is derived from an EMBL/GenBank/DDBJ whole genome shotgun (WGS) entry which is preliminary data.</text>
</comment>
<protein>
    <recommendedName>
        <fullName evidence="4">F-box domain-containing protein</fullName>
    </recommendedName>
</protein>
<dbReference type="SUPFAM" id="SSF52047">
    <property type="entry name" value="RNI-like"/>
    <property type="match status" value="1"/>
</dbReference>
<feature type="compositionally biased region" description="Basic residues" evidence="1">
    <location>
        <begin position="694"/>
        <end position="705"/>
    </location>
</feature>
<accession>A0A8H6MH35</accession>
<organism evidence="2 3">
    <name type="scientific">Ephemerocybe angulata</name>
    <dbReference type="NCBI Taxonomy" id="980116"/>
    <lineage>
        <taxon>Eukaryota</taxon>
        <taxon>Fungi</taxon>
        <taxon>Dikarya</taxon>
        <taxon>Basidiomycota</taxon>
        <taxon>Agaricomycotina</taxon>
        <taxon>Agaricomycetes</taxon>
        <taxon>Agaricomycetidae</taxon>
        <taxon>Agaricales</taxon>
        <taxon>Agaricineae</taxon>
        <taxon>Psathyrellaceae</taxon>
        <taxon>Ephemerocybe</taxon>
    </lineage>
</organism>
<feature type="region of interest" description="Disordered" evidence="1">
    <location>
        <begin position="690"/>
        <end position="713"/>
    </location>
</feature>
<evidence type="ECO:0000313" key="2">
    <source>
        <dbReference type="EMBL" id="KAF6765696.1"/>
    </source>
</evidence>
<proteinExistence type="predicted"/>
<sequence length="1348" mass="152844">MGKRKVKREDYVPPTKKARGLNDVPRAQLAVTSGIPTAKKQQRRGDNPVKCLHIQHLPNEILLGILEPLICGDHDNVTGEAFGLAPENPPAYTESSAGPHYASRAILRSVCSQWNEFIVSTSRFWSDISINGNHIPSPMFDWTGFRRGDRAQTYVNPDFDDGEEREETKMATTLDEVSTYALFLKRAERALLSIVLVDPTYDPETRYDIGERPYVLRPGLNALQKRLDAATRIISLSIRTRDINYLKDMLVPGVASDGRRLTFGGLRTLTETNKIDLCTGACASIPDIEWDDSPVKAIATKQHRAIIIGDENQVAVHERVPSTRAKWTELHTLRIDVTGHNHYIDKLQCILSAERFPKLRHLEIKLCERHELCLLSFPYAQLTHLTLTTTERNTVILGVLHACISLESSEIMLHDRLGRHDSGGDEGRVVLPSLTRLSIKASLLAEGFFFNALKLPKLVVLDVECQHAENSLHILGLVRRSQCALKELRLNYRDGTIDDSEVEFAGYMQRKSAENFSLRAGKIDQDLLKDVQLPRLQLVTVTSCGKVQSVPDDLYGTSSYVPRRACNVYLPVVLAERCDLESRCLLHISGAYEIATLHYAGMSVKLQAMKTLYKMETRFAAWWAKPNWANNGHSGGVITRMLNRDFDMAGCNSLLNSQPPPSFSRRLPLSRRSPANRGKQQLIFLMARNEPKKVRTKTPSKKSRQAPKPVAKTEHVLKGNKEANAKKETTTWEIGADGVNPCYVANVPVEVLDMVFKLLTTNSPPTRSRRGLKIDRTVHAAFTYPPVDKVVHHRLRSVCRTWAETIDANHREVHFDGDRSPAPMFVCDEGWWEDVIRPSALIDENGDEIIAGEVRRARLELERGPGGAPVNLTVIKPRYDARPEPKSSTREGAGFIRPGVTDMVNSVHKQNIATLTIHDDCDTAWAQRLFDHEEEETDQYWQDENLAQAMAIMKSFHDVCEKIHASQPPKPYQTRRQTAHAKKEDEKVWKKLQTLRLMFTQDRSPPNPVFIKLSPHHFPALRCVELHLHQDQPLHLWVLPYSQLTHLTIGHDGPSNFILLAILKLTRLSLESLTLRAASEYANYLQYEYERRDSPIEFPKLQVLRVCTKVNQESLEQFLDALTCRNLQTFDIRTEKDAYDIGSLTPAAKFIKRSGCTLRELYIDTHSHLSLSDSAALEVLMRDHSDGLELFHFHGGVGYYNWLDDLTAPRLRELDFICFGIDEWHFDRSESEPEPDANDFALRLFHWAKDWASGGGLLDTQDSKSRHSQLAVRFCAAPVNSGHCRFYGNDERSGRLESVSPPQLVEDMRDKLVAAGMEVDVEWWLNEWSVRTYNSARLSKKENNESSK</sequence>
<name>A0A8H6MH35_9AGAR</name>
<evidence type="ECO:0008006" key="4">
    <source>
        <dbReference type="Google" id="ProtNLM"/>
    </source>
</evidence>
<reference evidence="2 3" key="1">
    <citation type="submission" date="2020-07" db="EMBL/GenBank/DDBJ databases">
        <title>Comparative genomics of pyrophilous fungi reveals a link between fire events and developmental genes.</title>
        <authorList>
            <consortium name="DOE Joint Genome Institute"/>
            <person name="Steindorff A.S."/>
            <person name="Carver A."/>
            <person name="Calhoun S."/>
            <person name="Stillman K."/>
            <person name="Liu H."/>
            <person name="Lipzen A."/>
            <person name="Pangilinan J."/>
            <person name="Labutti K."/>
            <person name="Bruns T.D."/>
            <person name="Grigoriev I.V."/>
        </authorList>
    </citation>
    <scope>NUCLEOTIDE SEQUENCE [LARGE SCALE GENOMIC DNA]</scope>
    <source>
        <strain evidence="2 3">CBS 144469</strain>
    </source>
</reference>
<gene>
    <name evidence="2" type="ORF">DFP72DRAFT_839513</name>
</gene>
<dbReference type="EMBL" id="JACGCI010000002">
    <property type="protein sequence ID" value="KAF6765696.1"/>
    <property type="molecule type" value="Genomic_DNA"/>
</dbReference>
<dbReference type="Proteomes" id="UP000521943">
    <property type="component" value="Unassembled WGS sequence"/>
</dbReference>